<feature type="region of interest" description="Disordered" evidence="9">
    <location>
        <begin position="407"/>
        <end position="452"/>
    </location>
</feature>
<evidence type="ECO:0000259" key="10">
    <source>
        <dbReference type="PROSITE" id="PS50059"/>
    </source>
</evidence>
<keyword evidence="3" id="KW-0677">Repeat</keyword>
<dbReference type="PROSITE" id="PS50005">
    <property type="entry name" value="TPR"/>
    <property type="match status" value="1"/>
</dbReference>
<dbReference type="InterPro" id="IPR001179">
    <property type="entry name" value="PPIase_FKBP_dom"/>
</dbReference>
<feature type="domain" description="PPIase FKBP-type" evidence="10">
    <location>
        <begin position="37"/>
        <end position="126"/>
    </location>
</feature>
<dbReference type="Gene3D" id="3.10.50.40">
    <property type="match status" value="2"/>
</dbReference>
<keyword evidence="12" id="KW-1185">Reference proteome</keyword>
<feature type="compositionally biased region" description="Polar residues" evidence="9">
    <location>
        <begin position="441"/>
        <end position="452"/>
    </location>
</feature>
<evidence type="ECO:0000256" key="5">
    <source>
        <dbReference type="ARBA" id="ARBA00023110"/>
    </source>
</evidence>
<comment type="caution">
    <text evidence="11">The sequence shown here is derived from an EMBL/GenBank/DDBJ whole genome shotgun (WGS) entry which is preliminary data.</text>
</comment>
<keyword evidence="4 8" id="KW-0802">TPR repeat</keyword>
<dbReference type="InterPro" id="IPR046357">
    <property type="entry name" value="PPIase_dom_sf"/>
</dbReference>
<dbReference type="Gene3D" id="1.25.40.10">
    <property type="entry name" value="Tetratricopeptide repeat domain"/>
    <property type="match status" value="1"/>
</dbReference>
<evidence type="ECO:0000256" key="4">
    <source>
        <dbReference type="ARBA" id="ARBA00022803"/>
    </source>
</evidence>
<dbReference type="PANTHER" id="PTHR46512:SF9">
    <property type="entry name" value="PEPTIDYLPROLYL ISOMERASE"/>
    <property type="match status" value="1"/>
</dbReference>
<dbReference type="GO" id="GO:0003755">
    <property type="term" value="F:peptidyl-prolyl cis-trans isomerase activity"/>
    <property type="evidence" value="ECO:0007669"/>
    <property type="project" value="UniProtKB-KW"/>
</dbReference>
<sequence>MAVEESDGIDLTKEKNGGVIKRILRNGVESGVHPTQGDTVYVHYVGTLKDNGEKFDSSRDRNEPFNFTLGKGQVIKGWDLGVASMCRGELAQLECRADYAYGDSGSPPKIPPAATLLFEVELLRWEGEDLSPDHDRTITKSVIVAGGEKHNFPVDNAPVTVHAVGADMAGRVFYDRELNYMLGEGAEHHLPDGVDKALRRVAKGEKCRVTLKGQFAYGAAAPAEFGLAPGADVAFTLFLKDFDKVKASWEMLDAEKLEHAVKMKERGTTFLNQGKHKLALAKYQSIISLLEYAKPTKSDEEGGKELRDQFEQTFIAALLNSALVSLRMGESAEAIKHCDKVLEKQPTNVKALYRKAQALQNRKDYAEAIEQYKRVQQLDPSNRAAAQQILECGQQLAAQREAERKKYRGMFERMAKGTDSKSGGGGDGGGASAAAPSASDNNAEGQPSSGTA</sequence>
<dbReference type="Proteomes" id="UP001620626">
    <property type="component" value="Unassembled WGS sequence"/>
</dbReference>
<keyword evidence="6 7" id="KW-0413">Isomerase</keyword>
<dbReference type="SUPFAM" id="SSF48452">
    <property type="entry name" value="TPR-like"/>
    <property type="match status" value="1"/>
</dbReference>
<evidence type="ECO:0000256" key="9">
    <source>
        <dbReference type="SAM" id="MobiDB-lite"/>
    </source>
</evidence>
<dbReference type="FunFam" id="3.10.50.40:FF:000006">
    <property type="entry name" value="Peptidyl-prolyl cis-trans isomerase"/>
    <property type="match status" value="1"/>
</dbReference>
<dbReference type="PANTHER" id="PTHR46512">
    <property type="entry name" value="PEPTIDYLPROLYL ISOMERASE"/>
    <property type="match status" value="1"/>
</dbReference>
<dbReference type="AlphaFoldDB" id="A0ABD2IJI6"/>
<dbReference type="Pfam" id="PF13174">
    <property type="entry name" value="TPR_6"/>
    <property type="match status" value="1"/>
</dbReference>
<evidence type="ECO:0000256" key="1">
    <source>
        <dbReference type="ARBA" id="ARBA00000971"/>
    </source>
</evidence>
<dbReference type="EMBL" id="JBICBT010001191">
    <property type="protein sequence ID" value="KAL3079291.1"/>
    <property type="molecule type" value="Genomic_DNA"/>
</dbReference>
<feature type="compositionally biased region" description="Gly residues" evidence="9">
    <location>
        <begin position="422"/>
        <end position="431"/>
    </location>
</feature>
<name>A0ABD2IJI6_9BILA</name>
<dbReference type="InterPro" id="IPR011990">
    <property type="entry name" value="TPR-like_helical_dom_sf"/>
</dbReference>
<dbReference type="PROSITE" id="PS50059">
    <property type="entry name" value="FKBP_PPIASE"/>
    <property type="match status" value="2"/>
</dbReference>
<evidence type="ECO:0000256" key="2">
    <source>
        <dbReference type="ARBA" id="ARBA00013194"/>
    </source>
</evidence>
<dbReference type="FunFam" id="3.10.50.40:FF:000013">
    <property type="entry name" value="Peptidylprolyl isomerase"/>
    <property type="match status" value="1"/>
</dbReference>
<comment type="catalytic activity">
    <reaction evidence="1 7">
        <text>[protein]-peptidylproline (omega=180) = [protein]-peptidylproline (omega=0)</text>
        <dbReference type="Rhea" id="RHEA:16237"/>
        <dbReference type="Rhea" id="RHEA-COMP:10747"/>
        <dbReference type="Rhea" id="RHEA-COMP:10748"/>
        <dbReference type="ChEBI" id="CHEBI:83833"/>
        <dbReference type="ChEBI" id="CHEBI:83834"/>
        <dbReference type="EC" id="5.2.1.8"/>
    </reaction>
</comment>
<dbReference type="SMART" id="SM00028">
    <property type="entry name" value="TPR"/>
    <property type="match status" value="3"/>
</dbReference>
<dbReference type="Pfam" id="PF00515">
    <property type="entry name" value="TPR_1"/>
    <property type="match status" value="1"/>
</dbReference>
<dbReference type="EC" id="5.2.1.8" evidence="2 7"/>
<organism evidence="11 12">
    <name type="scientific">Heterodera trifolii</name>
    <dbReference type="NCBI Taxonomy" id="157864"/>
    <lineage>
        <taxon>Eukaryota</taxon>
        <taxon>Metazoa</taxon>
        <taxon>Ecdysozoa</taxon>
        <taxon>Nematoda</taxon>
        <taxon>Chromadorea</taxon>
        <taxon>Rhabditida</taxon>
        <taxon>Tylenchina</taxon>
        <taxon>Tylenchomorpha</taxon>
        <taxon>Tylenchoidea</taxon>
        <taxon>Heteroderidae</taxon>
        <taxon>Heteroderinae</taxon>
        <taxon>Heterodera</taxon>
    </lineage>
</organism>
<evidence type="ECO:0000256" key="7">
    <source>
        <dbReference type="PROSITE-ProRule" id="PRU00277"/>
    </source>
</evidence>
<dbReference type="SUPFAM" id="SSF54534">
    <property type="entry name" value="FKBP-like"/>
    <property type="match status" value="2"/>
</dbReference>
<dbReference type="InterPro" id="IPR050754">
    <property type="entry name" value="FKBP4/5/8-like"/>
</dbReference>
<dbReference type="Pfam" id="PF00254">
    <property type="entry name" value="FKBP_C"/>
    <property type="match status" value="2"/>
</dbReference>
<evidence type="ECO:0000256" key="3">
    <source>
        <dbReference type="ARBA" id="ARBA00022737"/>
    </source>
</evidence>
<feature type="repeat" description="TPR" evidence="8">
    <location>
        <begin position="349"/>
        <end position="382"/>
    </location>
</feature>
<keyword evidence="5 7" id="KW-0697">Rotamase</keyword>
<feature type="compositionally biased region" description="Basic and acidic residues" evidence="9">
    <location>
        <begin position="407"/>
        <end position="419"/>
    </location>
</feature>
<accession>A0ABD2IJI6</accession>
<proteinExistence type="predicted"/>
<gene>
    <name evidence="11" type="ORF">niasHT_034705</name>
</gene>
<reference evidence="11 12" key="1">
    <citation type="submission" date="2024-10" db="EMBL/GenBank/DDBJ databases">
        <authorList>
            <person name="Kim D."/>
        </authorList>
    </citation>
    <scope>NUCLEOTIDE SEQUENCE [LARGE SCALE GENOMIC DNA]</scope>
    <source>
        <strain evidence="11">BH-2024</strain>
    </source>
</reference>
<evidence type="ECO:0000256" key="8">
    <source>
        <dbReference type="PROSITE-ProRule" id="PRU00339"/>
    </source>
</evidence>
<feature type="domain" description="PPIase FKBP-type" evidence="10">
    <location>
        <begin position="156"/>
        <end position="243"/>
    </location>
</feature>
<evidence type="ECO:0000313" key="11">
    <source>
        <dbReference type="EMBL" id="KAL3079291.1"/>
    </source>
</evidence>
<protein>
    <recommendedName>
        <fullName evidence="2 7">peptidylprolyl isomerase</fullName>
        <ecNumber evidence="2 7">5.2.1.8</ecNumber>
    </recommendedName>
</protein>
<evidence type="ECO:0000256" key="6">
    <source>
        <dbReference type="ARBA" id="ARBA00023235"/>
    </source>
</evidence>
<dbReference type="InterPro" id="IPR019734">
    <property type="entry name" value="TPR_rpt"/>
</dbReference>
<evidence type="ECO:0000313" key="12">
    <source>
        <dbReference type="Proteomes" id="UP001620626"/>
    </source>
</evidence>